<evidence type="ECO:0000313" key="4">
    <source>
        <dbReference type="Proteomes" id="UP001139485"/>
    </source>
</evidence>
<dbReference type="PROSITE" id="PS00166">
    <property type="entry name" value="ENOYL_COA_HYDRATASE"/>
    <property type="match status" value="1"/>
</dbReference>
<dbReference type="Gene3D" id="3.90.226.10">
    <property type="entry name" value="2-enoyl-CoA Hydratase, Chain A, domain 1"/>
    <property type="match status" value="1"/>
</dbReference>
<reference evidence="3" key="1">
    <citation type="submission" date="2022-05" db="EMBL/GenBank/DDBJ databases">
        <authorList>
            <person name="Tuo L."/>
        </authorList>
    </citation>
    <scope>NUCLEOTIDE SEQUENCE</scope>
    <source>
        <strain evidence="3">BSK12Z-4</strain>
    </source>
</reference>
<dbReference type="EMBL" id="JAMOIL010000001">
    <property type="protein sequence ID" value="MCM0618924.1"/>
    <property type="molecule type" value="Genomic_DNA"/>
</dbReference>
<keyword evidence="4" id="KW-1185">Reference proteome</keyword>
<evidence type="ECO:0000256" key="1">
    <source>
        <dbReference type="ARBA" id="ARBA00005254"/>
    </source>
</evidence>
<dbReference type="RefSeq" id="WP_250825862.1">
    <property type="nucleotide sequence ID" value="NZ_JAMOIL010000001.1"/>
</dbReference>
<name>A0A9X2IE29_9ACTN</name>
<dbReference type="InterPro" id="IPR045002">
    <property type="entry name" value="Ech1-like"/>
</dbReference>
<organism evidence="3 4">
    <name type="scientific">Nocardioides bruguierae</name>
    <dbReference type="NCBI Taxonomy" id="2945102"/>
    <lineage>
        <taxon>Bacteria</taxon>
        <taxon>Bacillati</taxon>
        <taxon>Actinomycetota</taxon>
        <taxon>Actinomycetes</taxon>
        <taxon>Propionibacteriales</taxon>
        <taxon>Nocardioidaceae</taxon>
        <taxon>Nocardioides</taxon>
    </lineage>
</organism>
<comment type="similarity">
    <text evidence="1 2">Belongs to the enoyl-CoA hydratase/isomerase family.</text>
</comment>
<dbReference type="PANTHER" id="PTHR43149">
    <property type="entry name" value="ENOYL-COA HYDRATASE"/>
    <property type="match status" value="1"/>
</dbReference>
<dbReference type="CDD" id="cd06558">
    <property type="entry name" value="crotonase-like"/>
    <property type="match status" value="1"/>
</dbReference>
<dbReference type="SUPFAM" id="SSF52096">
    <property type="entry name" value="ClpP/crotonase"/>
    <property type="match status" value="1"/>
</dbReference>
<dbReference type="AlphaFoldDB" id="A0A9X2IE29"/>
<accession>A0A9X2IE29</accession>
<dbReference type="GO" id="GO:0016853">
    <property type="term" value="F:isomerase activity"/>
    <property type="evidence" value="ECO:0007669"/>
    <property type="project" value="InterPro"/>
</dbReference>
<dbReference type="InterPro" id="IPR018376">
    <property type="entry name" value="Enoyl-CoA_hyd/isom_CS"/>
</dbReference>
<dbReference type="PANTHER" id="PTHR43149:SF1">
    <property type="entry name" value="DELTA(3,5)-DELTA(2,4)-DIENOYL-COA ISOMERASE, MITOCHONDRIAL"/>
    <property type="match status" value="1"/>
</dbReference>
<protein>
    <submittedName>
        <fullName evidence="3">Enoyl-CoA hydratase/isomerase family protein</fullName>
    </submittedName>
</protein>
<dbReference type="Proteomes" id="UP001139485">
    <property type="component" value="Unassembled WGS sequence"/>
</dbReference>
<dbReference type="Pfam" id="PF00378">
    <property type="entry name" value="ECH_1"/>
    <property type="match status" value="2"/>
</dbReference>
<dbReference type="InterPro" id="IPR001753">
    <property type="entry name" value="Enoyl-CoA_hydra/iso"/>
</dbReference>
<dbReference type="InterPro" id="IPR029045">
    <property type="entry name" value="ClpP/crotonase-like_dom_sf"/>
</dbReference>
<evidence type="ECO:0000313" key="3">
    <source>
        <dbReference type="EMBL" id="MCM0618924.1"/>
    </source>
</evidence>
<gene>
    <name evidence="3" type="ORF">M8330_01285</name>
</gene>
<proteinExistence type="inferred from homology"/>
<sequence length="269" mass="28086">MTPQELAQVGLSLSVTDGVATLTLDRPEVRNAQTPDMWLALGQVGEDLLADEAVRVVVLRGAGAGFSAGLDRSVLAPTAPTPGQPARESVLDLLALDDAGMADRIEVYQRGFTWLRDPRIVSVAVVHGHAVGAGFQLALSCDLRLLADDASFSMKEAALGLVPDLTGTLPLVEAVGYARALELCTTARTVDAGEALRLGLALDVVAADDLDGALATLVGALTATPAANARAVKTILRAAVPGDLDAQRRVEREHQVGRFRELAALMAAR</sequence>
<comment type="caution">
    <text evidence="3">The sequence shown here is derived from an EMBL/GenBank/DDBJ whole genome shotgun (WGS) entry which is preliminary data.</text>
</comment>
<evidence type="ECO:0000256" key="2">
    <source>
        <dbReference type="RuleBase" id="RU003707"/>
    </source>
</evidence>